<accession>A0A938Y779</accession>
<dbReference type="InterPro" id="IPR002035">
    <property type="entry name" value="VWF_A"/>
</dbReference>
<dbReference type="Pfam" id="PF00482">
    <property type="entry name" value="T2SSF"/>
    <property type="match status" value="1"/>
</dbReference>
<dbReference type="PANTHER" id="PTHR35007:SF1">
    <property type="entry name" value="PILUS ASSEMBLY PROTEIN"/>
    <property type="match status" value="1"/>
</dbReference>
<evidence type="ECO:0000256" key="6">
    <source>
        <dbReference type="SAM" id="Phobius"/>
    </source>
</evidence>
<feature type="transmembrane region" description="Helical" evidence="6">
    <location>
        <begin position="450"/>
        <end position="468"/>
    </location>
</feature>
<keyword evidence="4 6" id="KW-1133">Transmembrane helix</keyword>
<dbReference type="AlphaFoldDB" id="A0A938Y779"/>
<comment type="caution">
    <text evidence="9">The sequence shown here is derived from an EMBL/GenBank/DDBJ whole genome shotgun (WGS) entry which is preliminary data.</text>
</comment>
<sequence>MSPGARRRRVEGSQTWARLAGLLVAVLAVLLLPAGAASAADGSIAYVEAGEDGLRILVDVPPGTQADLTGVQVTLDGKELAATAESTRQGTAVRRTTVLAIDTSRSMRGKGRFAAAQAAAAAYLRTVPPDVAVGIVTFDSDVEVALEPTEDRAAAQAVLEGLGLSRDTLLYDGLTAAVRSAGNVGQRTVLVLSDGADTGSRASLEDVTALVEESETRVHVVGLDLPADQLAALRSIATTGKGEVITSTGDALARTFAAQAAAVADQVLVTAPLPEAFAASVANVVVTLPTATEPVVARALAPVEVAAAGSSAATGTPDLAIDGGWVAPAWLLWVGLGVLAVGLVTVAVLLVPPPPAPLSIADRVTAYSRYGAGPAGAARESDEKAAEPMLEQAKAAAAGVLDRNHGLNDRLTRRLAAAGSEFKPSEWLLVHVGVVLAGGVLGLLLGGGSIVVGLIFVLVGAALPPLYLRTVAGRRRKAFDNALPEVLQLLSGALSAGLSLAQAVDTVVREGPEPIASEFKRVLVEARIGVALEDAFEGVAERFNSRDFAWAVMAIRIQRQVGGNLAELLTTVAATMRERQFLRRHVRALSAEGRMSAMILCSLPPVFALYLLLTNPAFLEPLYRDPRGIVISVAGVAWLAIGVFWMSRMVKVDV</sequence>
<dbReference type="Pfam" id="PF13519">
    <property type="entry name" value="VWA_2"/>
    <property type="match status" value="1"/>
</dbReference>
<keyword evidence="10" id="KW-1185">Reference proteome</keyword>
<protein>
    <submittedName>
        <fullName evidence="9">Type II secretion system F family protein</fullName>
    </submittedName>
</protein>
<evidence type="ECO:0000256" key="7">
    <source>
        <dbReference type="SAM" id="SignalP"/>
    </source>
</evidence>
<dbReference type="Gene3D" id="1.20.81.30">
    <property type="entry name" value="Type II secretion system (T2SS), domain F"/>
    <property type="match status" value="1"/>
</dbReference>
<dbReference type="RefSeq" id="WP_205292676.1">
    <property type="nucleotide sequence ID" value="NZ_CP074406.1"/>
</dbReference>
<dbReference type="InterPro" id="IPR036465">
    <property type="entry name" value="vWFA_dom_sf"/>
</dbReference>
<evidence type="ECO:0000256" key="3">
    <source>
        <dbReference type="ARBA" id="ARBA00022692"/>
    </source>
</evidence>
<dbReference type="GO" id="GO:0005886">
    <property type="term" value="C:plasma membrane"/>
    <property type="evidence" value="ECO:0007669"/>
    <property type="project" value="UniProtKB-SubCell"/>
</dbReference>
<evidence type="ECO:0000256" key="1">
    <source>
        <dbReference type="ARBA" id="ARBA00004651"/>
    </source>
</evidence>
<dbReference type="CDD" id="cd00198">
    <property type="entry name" value="vWFA"/>
    <property type="match status" value="1"/>
</dbReference>
<proteinExistence type="predicted"/>
<feature type="transmembrane region" description="Helical" evidence="6">
    <location>
        <begin position="628"/>
        <end position="646"/>
    </location>
</feature>
<dbReference type="PROSITE" id="PS50234">
    <property type="entry name" value="VWFA"/>
    <property type="match status" value="1"/>
</dbReference>
<feature type="domain" description="VWFA" evidence="8">
    <location>
        <begin position="96"/>
        <end position="281"/>
    </location>
</feature>
<organism evidence="9 10">
    <name type="scientific">Nocardioides faecalis</name>
    <dbReference type="NCBI Taxonomy" id="2803858"/>
    <lineage>
        <taxon>Bacteria</taxon>
        <taxon>Bacillati</taxon>
        <taxon>Actinomycetota</taxon>
        <taxon>Actinomycetes</taxon>
        <taxon>Propionibacteriales</taxon>
        <taxon>Nocardioidaceae</taxon>
        <taxon>Nocardioides</taxon>
    </lineage>
</organism>
<keyword evidence="3 6" id="KW-0812">Transmembrane</keyword>
<name>A0A938Y779_9ACTN</name>
<evidence type="ECO:0000313" key="9">
    <source>
        <dbReference type="EMBL" id="MBM9461358.1"/>
    </source>
</evidence>
<feature type="transmembrane region" description="Helical" evidence="6">
    <location>
        <begin position="427"/>
        <end position="444"/>
    </location>
</feature>
<dbReference type="Gene3D" id="3.40.50.410">
    <property type="entry name" value="von Willebrand factor, type A domain"/>
    <property type="match status" value="1"/>
</dbReference>
<feature type="transmembrane region" description="Helical" evidence="6">
    <location>
        <begin position="330"/>
        <end position="351"/>
    </location>
</feature>
<reference evidence="9" key="1">
    <citation type="submission" date="2021-01" db="EMBL/GenBank/DDBJ databases">
        <title>Novel species in genus Nocardioides.</title>
        <authorList>
            <person name="Zhang G."/>
        </authorList>
    </citation>
    <scope>NUCLEOTIDE SEQUENCE</scope>
    <source>
        <strain evidence="9">Zg-536</strain>
    </source>
</reference>
<keyword evidence="5 6" id="KW-0472">Membrane</keyword>
<evidence type="ECO:0000313" key="10">
    <source>
        <dbReference type="Proteomes" id="UP000663791"/>
    </source>
</evidence>
<dbReference type="SUPFAM" id="SSF53300">
    <property type="entry name" value="vWA-like"/>
    <property type="match status" value="1"/>
</dbReference>
<dbReference type="InterPro" id="IPR018076">
    <property type="entry name" value="T2SS_GspF_dom"/>
</dbReference>
<dbReference type="Proteomes" id="UP000663791">
    <property type="component" value="Unassembled WGS sequence"/>
</dbReference>
<feature type="transmembrane region" description="Helical" evidence="6">
    <location>
        <begin position="593"/>
        <end position="613"/>
    </location>
</feature>
<keyword evidence="7" id="KW-0732">Signal</keyword>
<dbReference type="InterPro" id="IPR042094">
    <property type="entry name" value="T2SS_GspF_sf"/>
</dbReference>
<dbReference type="EMBL" id="JAERTX010000016">
    <property type="protein sequence ID" value="MBM9461358.1"/>
    <property type="molecule type" value="Genomic_DNA"/>
</dbReference>
<feature type="signal peptide" evidence="7">
    <location>
        <begin position="1"/>
        <end position="39"/>
    </location>
</feature>
<dbReference type="SMART" id="SM00327">
    <property type="entry name" value="VWA"/>
    <property type="match status" value="1"/>
</dbReference>
<evidence type="ECO:0000256" key="5">
    <source>
        <dbReference type="ARBA" id="ARBA00023136"/>
    </source>
</evidence>
<keyword evidence="2" id="KW-1003">Cell membrane</keyword>
<evidence type="ECO:0000259" key="8">
    <source>
        <dbReference type="PROSITE" id="PS50234"/>
    </source>
</evidence>
<gene>
    <name evidence="9" type="ORF">JK386_15760</name>
</gene>
<evidence type="ECO:0000256" key="4">
    <source>
        <dbReference type="ARBA" id="ARBA00022989"/>
    </source>
</evidence>
<dbReference type="PANTHER" id="PTHR35007">
    <property type="entry name" value="INTEGRAL MEMBRANE PROTEIN-RELATED"/>
    <property type="match status" value="1"/>
</dbReference>
<comment type="subcellular location">
    <subcellularLocation>
        <location evidence="1">Cell membrane</location>
        <topology evidence="1">Multi-pass membrane protein</topology>
    </subcellularLocation>
</comment>
<evidence type="ECO:0000256" key="2">
    <source>
        <dbReference type="ARBA" id="ARBA00022475"/>
    </source>
</evidence>
<feature type="chain" id="PRO_5036783947" evidence="7">
    <location>
        <begin position="40"/>
        <end position="654"/>
    </location>
</feature>